<reference evidence="2 3" key="1">
    <citation type="submission" date="2020-03" db="EMBL/GenBank/DDBJ databases">
        <title>Draft Genome Sequence of Cudoniella acicularis.</title>
        <authorList>
            <person name="Buettner E."/>
            <person name="Kellner H."/>
        </authorList>
    </citation>
    <scope>NUCLEOTIDE SEQUENCE [LARGE SCALE GENOMIC DNA]</scope>
    <source>
        <strain evidence="2 3">DSM 108380</strain>
    </source>
</reference>
<proteinExistence type="predicted"/>
<dbReference type="AlphaFoldDB" id="A0A8H4RCZ7"/>
<evidence type="ECO:0000256" key="1">
    <source>
        <dbReference type="SAM" id="MobiDB-lite"/>
    </source>
</evidence>
<gene>
    <name evidence="2" type="ORF">G7Y89_g11098</name>
</gene>
<accession>A0A8H4RCZ7</accession>
<evidence type="ECO:0000313" key="2">
    <source>
        <dbReference type="EMBL" id="KAF4627061.1"/>
    </source>
</evidence>
<feature type="region of interest" description="Disordered" evidence="1">
    <location>
        <begin position="138"/>
        <end position="178"/>
    </location>
</feature>
<organism evidence="2 3">
    <name type="scientific">Cudoniella acicularis</name>
    <dbReference type="NCBI Taxonomy" id="354080"/>
    <lineage>
        <taxon>Eukaryota</taxon>
        <taxon>Fungi</taxon>
        <taxon>Dikarya</taxon>
        <taxon>Ascomycota</taxon>
        <taxon>Pezizomycotina</taxon>
        <taxon>Leotiomycetes</taxon>
        <taxon>Helotiales</taxon>
        <taxon>Tricladiaceae</taxon>
        <taxon>Cudoniella</taxon>
    </lineage>
</organism>
<protein>
    <submittedName>
        <fullName evidence="2">Uncharacterized protein</fullName>
    </submittedName>
</protein>
<keyword evidence="3" id="KW-1185">Reference proteome</keyword>
<dbReference type="Proteomes" id="UP000566819">
    <property type="component" value="Unassembled WGS sequence"/>
</dbReference>
<comment type="caution">
    <text evidence="2">The sequence shown here is derived from an EMBL/GenBank/DDBJ whole genome shotgun (WGS) entry which is preliminary data.</text>
</comment>
<sequence length="178" mass="19873">MRPFVDVLAGRLLAFSRKSSALSTRILYHCYEQGNVCDWSKLKEYILKRLSFLLLRLRSDTDLAPHFSPHQASHKPAESLAVPAQLPSCPAEGIHTFTTMSLSTLRTPPQTQYYDSEGLLLPFPDPQSSQVDWDRFIDFGSSIPSPPSFHDSPSVPQTPVREPKAKADDTPSTASWDS</sequence>
<name>A0A8H4RCZ7_9HELO</name>
<dbReference type="EMBL" id="JAAMPI010001035">
    <property type="protein sequence ID" value="KAF4627061.1"/>
    <property type="molecule type" value="Genomic_DNA"/>
</dbReference>
<evidence type="ECO:0000313" key="3">
    <source>
        <dbReference type="Proteomes" id="UP000566819"/>
    </source>
</evidence>